<accession>A0A0K0EVP1</accession>
<dbReference type="Proteomes" id="UP000035680">
    <property type="component" value="Unassembled WGS sequence"/>
</dbReference>
<feature type="transmembrane region" description="Helical" evidence="1">
    <location>
        <begin position="192"/>
        <end position="217"/>
    </location>
</feature>
<keyword evidence="1" id="KW-0472">Membrane</keyword>
<keyword evidence="1" id="KW-1133">Transmembrane helix</keyword>
<proteinExistence type="predicted"/>
<dbReference type="AlphaFoldDB" id="A0A0K0EVP1"/>
<evidence type="ECO:0000313" key="2">
    <source>
        <dbReference type="Proteomes" id="UP000035680"/>
    </source>
</evidence>
<reference evidence="3" key="2">
    <citation type="submission" date="2015-08" db="UniProtKB">
        <authorList>
            <consortium name="WormBaseParasite"/>
        </authorList>
    </citation>
    <scope>IDENTIFICATION</scope>
</reference>
<feature type="transmembrane region" description="Helical" evidence="1">
    <location>
        <begin position="115"/>
        <end position="137"/>
    </location>
</feature>
<evidence type="ECO:0000256" key="1">
    <source>
        <dbReference type="SAM" id="Phobius"/>
    </source>
</evidence>
<dbReference type="WBParaSite" id="SVE_0059100.1">
    <property type="protein sequence ID" value="SVE_0059100.1"/>
    <property type="gene ID" value="SVE_0059100"/>
</dbReference>
<organism evidence="2 3">
    <name type="scientific">Strongyloides venezuelensis</name>
    <name type="common">Threadworm</name>
    <dbReference type="NCBI Taxonomy" id="75913"/>
    <lineage>
        <taxon>Eukaryota</taxon>
        <taxon>Metazoa</taxon>
        <taxon>Ecdysozoa</taxon>
        <taxon>Nematoda</taxon>
        <taxon>Chromadorea</taxon>
        <taxon>Rhabditida</taxon>
        <taxon>Tylenchina</taxon>
        <taxon>Panagrolaimomorpha</taxon>
        <taxon>Strongyloidoidea</taxon>
        <taxon>Strongyloididae</taxon>
        <taxon>Strongyloides</taxon>
    </lineage>
</organism>
<feature type="transmembrane region" description="Helical" evidence="1">
    <location>
        <begin position="272"/>
        <end position="292"/>
    </location>
</feature>
<feature type="transmembrane region" description="Helical" evidence="1">
    <location>
        <begin position="238"/>
        <end position="260"/>
    </location>
</feature>
<feature type="transmembrane region" description="Helical" evidence="1">
    <location>
        <begin position="77"/>
        <end position="95"/>
    </location>
</feature>
<name>A0A0K0EVP1_STRVS</name>
<reference evidence="2" key="1">
    <citation type="submission" date="2014-07" db="EMBL/GenBank/DDBJ databases">
        <authorList>
            <person name="Martin A.A"/>
            <person name="De Silva N."/>
        </authorList>
    </citation>
    <scope>NUCLEOTIDE SEQUENCE</scope>
</reference>
<keyword evidence="2" id="KW-1185">Reference proteome</keyword>
<feature type="transmembrane region" description="Helical" evidence="1">
    <location>
        <begin position="149"/>
        <end position="172"/>
    </location>
</feature>
<keyword evidence="1" id="KW-0812">Transmembrane</keyword>
<protein>
    <submittedName>
        <fullName evidence="3">Serpentine Receptor, class Z</fullName>
    </submittedName>
</protein>
<evidence type="ECO:0000313" key="3">
    <source>
        <dbReference type="WBParaSite" id="SVE_0059100.1"/>
    </source>
</evidence>
<feature type="transmembrane region" description="Helical" evidence="1">
    <location>
        <begin position="35"/>
        <end position="57"/>
    </location>
</feature>
<sequence>MSINSTWSSFTKANITASSFYDYNFFTPVLTSAQYGSTLLVLSFLFTIFQCAVLFIICKKEVTADNIAFKITKHQGFFTLIQLLGHLITSFIIMINVDGESLFVSIIGSIIRSSFIVGVLFTFVLTINRFFIVFCFLSFLYDKKSFYHFLILLCYIISVIEFTVFVLPSFRLSLDQQYFKWYIIGNFDKIELVWVLQSKIIIIILIISFIMHILIMLKMMFLRCLTRGSIITCNELNFIAYALINFAFCAIYELGVSGLVNFLKNFEFCSAYLQVFYTVITGINIIYTYCFVKNIHQDVLPVLANIVNSNITKIRPVTSK</sequence>